<dbReference type="FunFam" id="1.50.10.10:FF:000020">
    <property type="entry name" value="Endoglucanase"/>
    <property type="match status" value="1"/>
</dbReference>
<dbReference type="InterPro" id="IPR001701">
    <property type="entry name" value="Glyco_hydro_9"/>
</dbReference>
<sequence>MTLFTASRMSSLGKCALAIAVACTFLVHRGADAATIDYKDALKKSILYFEGQRSGPLPSTQRVTWRGDSGLNDGSDVGVDLVGGYYDAGDNVKFGVPMAFTATLLSWGMIEYGEQLSAAGHLDDAREALKWITDYLLKAITGPTQLWVQVGNADRDHACWERPEDMDTSRQSYQVNASYPGSEPAAETAAALAAASMVFRTVDASYSDTLLQKSVQVFTFADTYKGSFGDACPYYCSWSGYTDELLWGAAWLYTATGKEKYLNYVNENAGWSYTMNEFLWDNKLGGLQVLLSKFYFRGTASLSSYKTQAETYLCENLPTSSQKTVTITPGGLLFIQDDNNMQYVMATSFLFMIFSDYLASSGQTISCGDTKFSSADLYNFAKSQVDYVLGDNPLAMSFMVGFGENYPKHVHHRGSSIVSIHEDSKVVGCNDGYSIWYGASSPNPNTHVGALVGGPNNQDSFTDMRNDWDHLEPMTYINAPIVSILAKIIATSS</sequence>
<keyword evidence="9" id="KW-0732">Signal</keyword>
<evidence type="ECO:0000256" key="4">
    <source>
        <dbReference type="ARBA" id="ARBA00023001"/>
    </source>
</evidence>
<accession>A0A2R6WLM1</accession>
<keyword evidence="12" id="KW-1185">Reference proteome</keyword>
<reference evidence="12" key="1">
    <citation type="journal article" date="2017" name="Cell">
        <title>Insights into land plant evolution garnered from the Marchantia polymorpha genome.</title>
        <authorList>
            <person name="Bowman J.L."/>
            <person name="Kohchi T."/>
            <person name="Yamato K.T."/>
            <person name="Jenkins J."/>
            <person name="Shu S."/>
            <person name="Ishizaki K."/>
            <person name="Yamaoka S."/>
            <person name="Nishihama R."/>
            <person name="Nakamura Y."/>
            <person name="Berger F."/>
            <person name="Adam C."/>
            <person name="Aki S.S."/>
            <person name="Althoff F."/>
            <person name="Araki T."/>
            <person name="Arteaga-Vazquez M.A."/>
            <person name="Balasubrmanian S."/>
            <person name="Barry K."/>
            <person name="Bauer D."/>
            <person name="Boehm C.R."/>
            <person name="Briginshaw L."/>
            <person name="Caballero-Perez J."/>
            <person name="Catarino B."/>
            <person name="Chen F."/>
            <person name="Chiyoda S."/>
            <person name="Chovatia M."/>
            <person name="Davies K.M."/>
            <person name="Delmans M."/>
            <person name="Demura T."/>
            <person name="Dierschke T."/>
            <person name="Dolan L."/>
            <person name="Dorantes-Acosta A.E."/>
            <person name="Eklund D.M."/>
            <person name="Florent S.N."/>
            <person name="Flores-Sandoval E."/>
            <person name="Fujiyama A."/>
            <person name="Fukuzawa H."/>
            <person name="Galik B."/>
            <person name="Grimanelli D."/>
            <person name="Grimwood J."/>
            <person name="Grossniklaus U."/>
            <person name="Hamada T."/>
            <person name="Haseloff J."/>
            <person name="Hetherington A.J."/>
            <person name="Higo A."/>
            <person name="Hirakawa Y."/>
            <person name="Hundley H.N."/>
            <person name="Ikeda Y."/>
            <person name="Inoue K."/>
            <person name="Inoue S.I."/>
            <person name="Ishida S."/>
            <person name="Jia Q."/>
            <person name="Kakita M."/>
            <person name="Kanazawa T."/>
            <person name="Kawai Y."/>
            <person name="Kawashima T."/>
            <person name="Kennedy M."/>
            <person name="Kinose K."/>
            <person name="Kinoshita T."/>
            <person name="Kohara Y."/>
            <person name="Koide E."/>
            <person name="Komatsu K."/>
            <person name="Kopischke S."/>
            <person name="Kubo M."/>
            <person name="Kyozuka J."/>
            <person name="Lagercrantz U."/>
            <person name="Lin S.S."/>
            <person name="Lindquist E."/>
            <person name="Lipzen A.M."/>
            <person name="Lu C.W."/>
            <person name="De Luna E."/>
            <person name="Martienssen R.A."/>
            <person name="Minamino N."/>
            <person name="Mizutani M."/>
            <person name="Mizutani M."/>
            <person name="Mochizuki N."/>
            <person name="Monte I."/>
            <person name="Mosher R."/>
            <person name="Nagasaki H."/>
            <person name="Nakagami H."/>
            <person name="Naramoto S."/>
            <person name="Nishitani K."/>
            <person name="Ohtani M."/>
            <person name="Okamoto T."/>
            <person name="Okumura M."/>
            <person name="Phillips J."/>
            <person name="Pollak B."/>
            <person name="Reinders A."/>
            <person name="Rovekamp M."/>
            <person name="Sano R."/>
            <person name="Sawa S."/>
            <person name="Schmid M.W."/>
            <person name="Shirakawa M."/>
            <person name="Solano R."/>
            <person name="Spunde A."/>
            <person name="Suetsugu N."/>
            <person name="Sugano S."/>
            <person name="Sugiyama A."/>
            <person name="Sun R."/>
            <person name="Suzuki Y."/>
            <person name="Takenaka M."/>
            <person name="Takezawa D."/>
            <person name="Tomogane H."/>
            <person name="Tsuzuki M."/>
            <person name="Ueda T."/>
            <person name="Umeda M."/>
            <person name="Ward J.M."/>
            <person name="Watanabe Y."/>
            <person name="Yazaki K."/>
            <person name="Yokoyama R."/>
            <person name="Yoshitake Y."/>
            <person name="Yotsui I."/>
            <person name="Zachgo S."/>
            <person name="Schmutz J."/>
        </authorList>
    </citation>
    <scope>NUCLEOTIDE SEQUENCE [LARGE SCALE GENOMIC DNA]</scope>
    <source>
        <strain evidence="12">Tak-1</strain>
    </source>
</reference>
<dbReference type="OrthoDB" id="10257085at2759"/>
<evidence type="ECO:0000256" key="3">
    <source>
        <dbReference type="ARBA" id="ARBA00022801"/>
    </source>
</evidence>
<feature type="chain" id="PRO_5015217014" description="Endoglucanase" evidence="9">
    <location>
        <begin position="34"/>
        <end position="493"/>
    </location>
</feature>
<dbReference type="InterPro" id="IPR018221">
    <property type="entry name" value="Glyco_hydro_9_His_AS"/>
</dbReference>
<feature type="active site" evidence="8">
    <location>
        <position position="411"/>
    </location>
</feature>
<proteinExistence type="inferred from homology"/>
<dbReference type="Proteomes" id="UP000244005">
    <property type="component" value="Unassembled WGS sequence"/>
</dbReference>
<dbReference type="EC" id="3.2.1.4" evidence="9"/>
<dbReference type="EMBL" id="KZ772749">
    <property type="protein sequence ID" value="PTQ34750.1"/>
    <property type="molecule type" value="Genomic_DNA"/>
</dbReference>
<dbReference type="Gene3D" id="1.50.10.10">
    <property type="match status" value="1"/>
</dbReference>
<name>A0A2R6WLM1_MARPO</name>
<dbReference type="SUPFAM" id="SSF48208">
    <property type="entry name" value="Six-hairpin glycosidases"/>
    <property type="match status" value="1"/>
</dbReference>
<evidence type="ECO:0000256" key="1">
    <source>
        <dbReference type="ARBA" id="ARBA00000966"/>
    </source>
</evidence>
<protein>
    <recommendedName>
        <fullName evidence="9">Endoglucanase</fullName>
        <ecNumber evidence="9">3.2.1.4</ecNumber>
    </recommendedName>
</protein>
<evidence type="ECO:0000259" key="10">
    <source>
        <dbReference type="Pfam" id="PF00759"/>
    </source>
</evidence>
<dbReference type="Pfam" id="PF00759">
    <property type="entry name" value="Glyco_hydro_9"/>
    <property type="match status" value="1"/>
</dbReference>
<feature type="signal peptide" evidence="9">
    <location>
        <begin position="1"/>
        <end position="33"/>
    </location>
</feature>
<evidence type="ECO:0000256" key="9">
    <source>
        <dbReference type="RuleBase" id="RU361166"/>
    </source>
</evidence>
<evidence type="ECO:0000256" key="8">
    <source>
        <dbReference type="PROSITE-ProRule" id="PRU10059"/>
    </source>
</evidence>
<keyword evidence="5 8" id="KW-0119">Carbohydrate metabolism</keyword>
<evidence type="ECO:0000256" key="5">
    <source>
        <dbReference type="ARBA" id="ARBA00023277"/>
    </source>
</evidence>
<comment type="similarity">
    <text evidence="2 8 9">Belongs to the glycosyl hydrolase 9 (cellulase E) family.</text>
</comment>
<dbReference type="PANTHER" id="PTHR22298">
    <property type="entry name" value="ENDO-1,4-BETA-GLUCANASE"/>
    <property type="match status" value="1"/>
</dbReference>
<evidence type="ECO:0000256" key="6">
    <source>
        <dbReference type="ARBA" id="ARBA00023295"/>
    </source>
</evidence>
<keyword evidence="6 8" id="KW-0326">Glycosidase</keyword>
<organism evidence="11 12">
    <name type="scientific">Marchantia polymorpha</name>
    <name type="common">Common liverwort</name>
    <name type="synonym">Marchantia aquatica</name>
    <dbReference type="NCBI Taxonomy" id="3197"/>
    <lineage>
        <taxon>Eukaryota</taxon>
        <taxon>Viridiplantae</taxon>
        <taxon>Streptophyta</taxon>
        <taxon>Embryophyta</taxon>
        <taxon>Marchantiophyta</taxon>
        <taxon>Marchantiopsida</taxon>
        <taxon>Marchantiidae</taxon>
        <taxon>Marchantiales</taxon>
        <taxon>Marchantiaceae</taxon>
        <taxon>Marchantia</taxon>
    </lineage>
</organism>
<evidence type="ECO:0000313" key="11">
    <source>
        <dbReference type="EMBL" id="PTQ34750.1"/>
    </source>
</evidence>
<evidence type="ECO:0000313" key="12">
    <source>
        <dbReference type="Proteomes" id="UP000244005"/>
    </source>
</evidence>
<dbReference type="GO" id="GO:0030245">
    <property type="term" value="P:cellulose catabolic process"/>
    <property type="evidence" value="ECO:0007669"/>
    <property type="project" value="UniProtKB-KW"/>
</dbReference>
<dbReference type="Gramene" id="Mp8g00020.1">
    <property type="protein sequence ID" value="Mp8g00020.1.cds"/>
    <property type="gene ID" value="Mp8g00020"/>
</dbReference>
<dbReference type="InterPro" id="IPR012341">
    <property type="entry name" value="6hp_glycosidase-like_sf"/>
</dbReference>
<evidence type="ECO:0000256" key="2">
    <source>
        <dbReference type="ARBA" id="ARBA00007072"/>
    </source>
</evidence>
<dbReference type="OMA" id="KRTDYSH"/>
<gene>
    <name evidence="11" type="ORF">MARPO_0077s0066</name>
</gene>
<keyword evidence="7 8" id="KW-0624">Polysaccharide degradation</keyword>
<dbReference type="InterPro" id="IPR008928">
    <property type="entry name" value="6-hairpin_glycosidase_sf"/>
</dbReference>
<dbReference type="GO" id="GO:0008810">
    <property type="term" value="F:cellulase activity"/>
    <property type="evidence" value="ECO:0007669"/>
    <property type="project" value="UniProtKB-EC"/>
</dbReference>
<keyword evidence="4 9" id="KW-0136">Cellulose degradation</keyword>
<dbReference type="PROSITE" id="PS00592">
    <property type="entry name" value="GH9_2"/>
    <property type="match status" value="1"/>
</dbReference>
<evidence type="ECO:0000256" key="7">
    <source>
        <dbReference type="ARBA" id="ARBA00023326"/>
    </source>
</evidence>
<dbReference type="AlphaFoldDB" id="A0A2R6WLM1"/>
<keyword evidence="3 8" id="KW-0378">Hydrolase</keyword>
<feature type="domain" description="Glycoside hydrolase family 9" evidence="10">
    <location>
        <begin position="38"/>
        <end position="485"/>
    </location>
</feature>
<comment type="catalytic activity">
    <reaction evidence="1 9">
        <text>Endohydrolysis of (1-&gt;4)-beta-D-glucosidic linkages in cellulose, lichenin and cereal beta-D-glucans.</text>
        <dbReference type="EC" id="3.2.1.4"/>
    </reaction>
</comment>